<sequence>MIELSEQTAELVWRLFEKSDWHEAALLLENECSDNLPLVRQWGPTPASMERLRFATLKLSDGKIEKLHTALDLAKKNWRDLLMAAGFGHRLDAHKRWAENLLSVKRRAC</sequence>
<protein>
    <submittedName>
        <fullName evidence="1">Uncharacterized protein</fullName>
    </submittedName>
</protein>
<dbReference type="EMBL" id="CP000360">
    <property type="protein sequence ID" value="ABF41538.1"/>
    <property type="molecule type" value="Genomic_DNA"/>
</dbReference>
<dbReference type="EnsemblBacteria" id="ABF41538">
    <property type="protein sequence ID" value="ABF41538"/>
    <property type="gene ID" value="Acid345_2537"/>
</dbReference>
<gene>
    <name evidence="1" type="ordered locus">Acid345_2537</name>
</gene>
<proteinExistence type="predicted"/>
<dbReference type="HOGENOM" id="CLU_2180380_0_0_0"/>
<dbReference type="RefSeq" id="WP_011523339.1">
    <property type="nucleotide sequence ID" value="NC_008009.1"/>
</dbReference>
<dbReference type="STRING" id="204669.Acid345_2537"/>
<name>Q1INL2_KORVE</name>
<dbReference type="Proteomes" id="UP000002432">
    <property type="component" value="Chromosome"/>
</dbReference>
<evidence type="ECO:0000313" key="1">
    <source>
        <dbReference type="EMBL" id="ABF41538.1"/>
    </source>
</evidence>
<organism evidence="1 2">
    <name type="scientific">Koribacter versatilis (strain Ellin345)</name>
    <dbReference type="NCBI Taxonomy" id="204669"/>
    <lineage>
        <taxon>Bacteria</taxon>
        <taxon>Pseudomonadati</taxon>
        <taxon>Acidobacteriota</taxon>
        <taxon>Terriglobia</taxon>
        <taxon>Terriglobales</taxon>
        <taxon>Candidatus Korobacteraceae</taxon>
        <taxon>Candidatus Korobacter</taxon>
    </lineage>
</organism>
<reference evidence="1 2" key="1">
    <citation type="journal article" date="2009" name="Appl. Environ. Microbiol.">
        <title>Three genomes from the phylum Acidobacteria provide insight into the lifestyles of these microorganisms in soils.</title>
        <authorList>
            <person name="Ward N.L."/>
            <person name="Challacombe J.F."/>
            <person name="Janssen P.H."/>
            <person name="Henrissat B."/>
            <person name="Coutinho P.M."/>
            <person name="Wu M."/>
            <person name="Xie G."/>
            <person name="Haft D.H."/>
            <person name="Sait M."/>
            <person name="Badger J."/>
            <person name="Barabote R.D."/>
            <person name="Bradley B."/>
            <person name="Brettin T.S."/>
            <person name="Brinkac L.M."/>
            <person name="Bruce D."/>
            <person name="Creasy T."/>
            <person name="Daugherty S.C."/>
            <person name="Davidsen T.M."/>
            <person name="DeBoy R.T."/>
            <person name="Detter J.C."/>
            <person name="Dodson R.J."/>
            <person name="Durkin A.S."/>
            <person name="Ganapathy A."/>
            <person name="Gwinn-Giglio M."/>
            <person name="Han C.S."/>
            <person name="Khouri H."/>
            <person name="Kiss H."/>
            <person name="Kothari S.P."/>
            <person name="Madupu R."/>
            <person name="Nelson K.E."/>
            <person name="Nelson W.C."/>
            <person name="Paulsen I."/>
            <person name="Penn K."/>
            <person name="Ren Q."/>
            <person name="Rosovitz M.J."/>
            <person name="Selengut J.D."/>
            <person name="Shrivastava S."/>
            <person name="Sullivan S.A."/>
            <person name="Tapia R."/>
            <person name="Thompson L.S."/>
            <person name="Watkins K.L."/>
            <person name="Yang Q."/>
            <person name="Yu C."/>
            <person name="Zafar N."/>
            <person name="Zhou L."/>
            <person name="Kuske C.R."/>
        </authorList>
    </citation>
    <scope>NUCLEOTIDE SEQUENCE [LARGE SCALE GENOMIC DNA]</scope>
    <source>
        <strain evidence="1 2">Ellin345</strain>
    </source>
</reference>
<dbReference type="AlphaFoldDB" id="Q1INL2"/>
<accession>Q1INL2</accession>
<dbReference type="eggNOG" id="ENOG502ZRH9">
    <property type="taxonomic scope" value="Bacteria"/>
</dbReference>
<evidence type="ECO:0000313" key="2">
    <source>
        <dbReference type="Proteomes" id="UP000002432"/>
    </source>
</evidence>
<keyword evidence="2" id="KW-1185">Reference proteome</keyword>
<dbReference type="OrthoDB" id="3078590at2"/>
<dbReference type="KEGG" id="aba:Acid345_2537"/>